<feature type="transmembrane region" description="Helical" evidence="7">
    <location>
        <begin position="49"/>
        <end position="68"/>
    </location>
</feature>
<dbReference type="InterPro" id="IPR050189">
    <property type="entry name" value="MFS_Efflux_Transporters"/>
</dbReference>
<protein>
    <submittedName>
        <fullName evidence="9">Putative MFS family arabinose efflux permease</fullName>
    </submittedName>
</protein>
<evidence type="ECO:0000256" key="4">
    <source>
        <dbReference type="ARBA" id="ARBA00022692"/>
    </source>
</evidence>
<dbReference type="GO" id="GO:0005886">
    <property type="term" value="C:plasma membrane"/>
    <property type="evidence" value="ECO:0007669"/>
    <property type="project" value="UniProtKB-SubCell"/>
</dbReference>
<evidence type="ECO:0000259" key="8">
    <source>
        <dbReference type="PROSITE" id="PS50850"/>
    </source>
</evidence>
<comment type="subcellular location">
    <subcellularLocation>
        <location evidence="1">Cell membrane</location>
        <topology evidence="1">Multi-pass membrane protein</topology>
    </subcellularLocation>
</comment>
<dbReference type="AlphaFoldDB" id="A0A7W8ISZ4"/>
<feature type="transmembrane region" description="Helical" evidence="7">
    <location>
        <begin position="137"/>
        <end position="157"/>
    </location>
</feature>
<keyword evidence="5 7" id="KW-1133">Transmembrane helix</keyword>
<feature type="transmembrane region" description="Helical" evidence="7">
    <location>
        <begin position="74"/>
        <end position="97"/>
    </location>
</feature>
<evidence type="ECO:0000256" key="7">
    <source>
        <dbReference type="SAM" id="Phobius"/>
    </source>
</evidence>
<keyword evidence="2" id="KW-0813">Transport</keyword>
<dbReference type="PROSITE" id="PS50850">
    <property type="entry name" value="MFS"/>
    <property type="match status" value="1"/>
</dbReference>
<dbReference type="PANTHER" id="PTHR43124:SF3">
    <property type="entry name" value="CHLORAMPHENICOL EFFLUX PUMP RV0191"/>
    <property type="match status" value="1"/>
</dbReference>
<comment type="caution">
    <text evidence="9">The sequence shown here is derived from an EMBL/GenBank/DDBJ whole genome shotgun (WGS) entry which is preliminary data.</text>
</comment>
<gene>
    <name evidence="9" type="ORF">HNQ34_003190</name>
</gene>
<feature type="transmembrane region" description="Helical" evidence="7">
    <location>
        <begin position="109"/>
        <end position="131"/>
    </location>
</feature>
<keyword evidence="6 7" id="KW-0472">Membrane</keyword>
<name>A0A7W8ISZ4_9BACL</name>
<organism evidence="9 10">
    <name type="scientific">Anoxybacteroides tepidamans</name>
    <dbReference type="NCBI Taxonomy" id="265948"/>
    <lineage>
        <taxon>Bacteria</taxon>
        <taxon>Bacillati</taxon>
        <taxon>Bacillota</taxon>
        <taxon>Bacilli</taxon>
        <taxon>Bacillales</taxon>
        <taxon>Anoxybacillaceae</taxon>
        <taxon>Anoxybacteroides</taxon>
    </lineage>
</organism>
<evidence type="ECO:0000256" key="5">
    <source>
        <dbReference type="ARBA" id="ARBA00022989"/>
    </source>
</evidence>
<feature type="transmembrane region" description="Helical" evidence="7">
    <location>
        <begin position="15"/>
        <end position="37"/>
    </location>
</feature>
<feature type="domain" description="Major facilitator superfamily (MFS) profile" evidence="8">
    <location>
        <begin position="1"/>
        <end position="159"/>
    </location>
</feature>
<evidence type="ECO:0000256" key="3">
    <source>
        <dbReference type="ARBA" id="ARBA00022475"/>
    </source>
</evidence>
<dbReference type="EMBL" id="JACHEP010000027">
    <property type="protein sequence ID" value="MBB5326072.1"/>
    <property type="molecule type" value="Genomic_DNA"/>
</dbReference>
<dbReference type="InterPro" id="IPR036259">
    <property type="entry name" value="MFS_trans_sf"/>
</dbReference>
<dbReference type="InterPro" id="IPR020846">
    <property type="entry name" value="MFS_dom"/>
</dbReference>
<reference evidence="9 10" key="1">
    <citation type="submission" date="2020-08" db="EMBL/GenBank/DDBJ databases">
        <title>Genomic Encyclopedia of Type Strains, Phase IV (KMG-IV): sequencing the most valuable type-strain genomes for metagenomic binning, comparative biology and taxonomic classification.</title>
        <authorList>
            <person name="Goeker M."/>
        </authorList>
    </citation>
    <scope>NUCLEOTIDE SEQUENCE [LARGE SCALE GENOMIC DNA]</scope>
    <source>
        <strain evidence="9 10">DSM 16325</strain>
    </source>
</reference>
<sequence>MYSYITKYLEEVTNISWNFISFMLIVYGTANIIGNIISGKLLIKNANKFVASFPFTLGVIYVSFFAMGKFALPMFFIVLAWGILSGAGGVINQFWITSAAPEAPEFANGLFLASTNLGTTIATSVCGLFISGMGVQYVVFGGLLFLSLSIIMILLRVNMYRTAKSY</sequence>
<evidence type="ECO:0000256" key="2">
    <source>
        <dbReference type="ARBA" id="ARBA00022448"/>
    </source>
</evidence>
<dbReference type="SUPFAM" id="SSF103473">
    <property type="entry name" value="MFS general substrate transporter"/>
    <property type="match status" value="1"/>
</dbReference>
<proteinExistence type="predicted"/>
<evidence type="ECO:0000313" key="9">
    <source>
        <dbReference type="EMBL" id="MBB5326072.1"/>
    </source>
</evidence>
<accession>A0A7W8ISZ4</accession>
<keyword evidence="3" id="KW-1003">Cell membrane</keyword>
<dbReference type="GO" id="GO:0022857">
    <property type="term" value="F:transmembrane transporter activity"/>
    <property type="evidence" value="ECO:0007669"/>
    <property type="project" value="InterPro"/>
</dbReference>
<keyword evidence="10" id="KW-1185">Reference proteome</keyword>
<evidence type="ECO:0000256" key="1">
    <source>
        <dbReference type="ARBA" id="ARBA00004651"/>
    </source>
</evidence>
<evidence type="ECO:0000313" key="10">
    <source>
        <dbReference type="Proteomes" id="UP000520011"/>
    </source>
</evidence>
<dbReference type="Gene3D" id="1.20.1250.20">
    <property type="entry name" value="MFS general substrate transporter like domains"/>
    <property type="match status" value="1"/>
</dbReference>
<dbReference type="PANTHER" id="PTHR43124">
    <property type="entry name" value="PURINE EFFLUX PUMP PBUE"/>
    <property type="match status" value="1"/>
</dbReference>
<keyword evidence="4 7" id="KW-0812">Transmembrane</keyword>
<evidence type="ECO:0000256" key="6">
    <source>
        <dbReference type="ARBA" id="ARBA00023136"/>
    </source>
</evidence>
<dbReference type="Proteomes" id="UP000520011">
    <property type="component" value="Unassembled WGS sequence"/>
</dbReference>